<evidence type="ECO:0000256" key="2">
    <source>
        <dbReference type="ARBA" id="ARBA00022884"/>
    </source>
</evidence>
<dbReference type="GO" id="GO:0008380">
    <property type="term" value="P:RNA splicing"/>
    <property type="evidence" value="ECO:0007669"/>
    <property type="project" value="UniProtKB-KW"/>
</dbReference>
<keyword evidence="3" id="KW-0508">mRNA splicing</keyword>
<evidence type="ECO:0000313" key="8">
    <source>
        <dbReference type="Proteomes" id="UP001360560"/>
    </source>
</evidence>
<proteinExistence type="predicted"/>
<dbReference type="EMBL" id="BTFZ01000012">
    <property type="protein sequence ID" value="GMM37621.1"/>
    <property type="molecule type" value="Genomic_DNA"/>
</dbReference>
<evidence type="ECO:0000259" key="6">
    <source>
        <dbReference type="PROSITE" id="PS50102"/>
    </source>
</evidence>
<dbReference type="Proteomes" id="UP001360560">
    <property type="component" value="Unassembled WGS sequence"/>
</dbReference>
<feature type="region of interest" description="Disordered" evidence="5">
    <location>
        <begin position="1"/>
        <end position="104"/>
    </location>
</feature>
<reference evidence="7 8" key="1">
    <citation type="journal article" date="2023" name="Elife">
        <title>Identification of key yeast species and microbe-microbe interactions impacting larval growth of Drosophila in the wild.</title>
        <authorList>
            <person name="Mure A."/>
            <person name="Sugiura Y."/>
            <person name="Maeda R."/>
            <person name="Honda K."/>
            <person name="Sakurai N."/>
            <person name="Takahashi Y."/>
            <person name="Watada M."/>
            <person name="Katoh T."/>
            <person name="Gotoh A."/>
            <person name="Gotoh Y."/>
            <person name="Taniguchi I."/>
            <person name="Nakamura K."/>
            <person name="Hayashi T."/>
            <person name="Katayama T."/>
            <person name="Uemura T."/>
            <person name="Hattori Y."/>
        </authorList>
    </citation>
    <scope>NUCLEOTIDE SEQUENCE [LARGE SCALE GENOMIC DNA]</scope>
    <source>
        <strain evidence="7 8">SC-9</strain>
    </source>
</reference>
<dbReference type="SMART" id="SM00360">
    <property type="entry name" value="RRM"/>
    <property type="match status" value="1"/>
</dbReference>
<evidence type="ECO:0000256" key="1">
    <source>
        <dbReference type="ARBA" id="ARBA00022664"/>
    </source>
</evidence>
<feature type="domain" description="RRM" evidence="6">
    <location>
        <begin position="304"/>
        <end position="377"/>
    </location>
</feature>
<dbReference type="Gene3D" id="3.30.70.330">
    <property type="match status" value="3"/>
</dbReference>
<dbReference type="InterPro" id="IPR000504">
    <property type="entry name" value="RRM_dom"/>
</dbReference>
<dbReference type="InterPro" id="IPR035979">
    <property type="entry name" value="RBD_domain_sf"/>
</dbReference>
<feature type="compositionally biased region" description="Basic and acidic residues" evidence="5">
    <location>
        <begin position="19"/>
        <end position="104"/>
    </location>
</feature>
<dbReference type="SUPFAM" id="SSF54928">
    <property type="entry name" value="RNA-binding domain, RBD"/>
    <property type="match status" value="1"/>
</dbReference>
<keyword evidence="8" id="KW-1185">Reference proteome</keyword>
<evidence type="ECO:0000256" key="4">
    <source>
        <dbReference type="PROSITE-ProRule" id="PRU00176"/>
    </source>
</evidence>
<dbReference type="InterPro" id="IPR012677">
    <property type="entry name" value="Nucleotide-bd_a/b_plait_sf"/>
</dbReference>
<evidence type="ECO:0000256" key="5">
    <source>
        <dbReference type="SAM" id="MobiDB-lite"/>
    </source>
</evidence>
<protein>
    <recommendedName>
        <fullName evidence="6">RRM domain-containing protein</fullName>
    </recommendedName>
</protein>
<dbReference type="CDD" id="cd00590">
    <property type="entry name" value="RRM_SF"/>
    <property type="match status" value="1"/>
</dbReference>
<sequence>MSDRRRLNLPTGPKQRGPPNRETRELRETREIRETRETRGYRRHEGSRGRYDDYGSYSRRDNSRGGMERDRRYNDRGRSYGDREWDRDDHNGNVGTTDHDDYFTKRDTFTPEELEHAISIDKRDRSGFTLWDKKPKELGELGAEKAKLLGLFPLPGSGKKPLDIQKMVEIIKNDNSKAILEENSLIDPKDALNARVIVVNNVKNALVDVILNYFKEFLSSLKVFEDVEIKIKSHQKRKSSLIVVFENYHIATIALALNGYIVHDDNEGIFTLELSRPNEYCIPVFNHHAEQLDNTQTFLKDSPSKITVSNIPINVDEQQLRIVIAEKVDSELMFVTILRDKEGTSKGIGFVEFKDPSVISKAWDSLKEVKIENQKLKWNISCIGNTSDSVMNFRQLIKASDGKQISQRHPTKVLQLLNMIDYSGLIKEQNYSNIERETKVVKFDVEKKIKSLEIEFQEVKVPQLSQKIDLKDQFHTIGKLGGFGKVFIKFNSIDDCESCYVKFNGTKYFDRTILVSYFSDEDFELGLF</sequence>
<accession>A0AAV5QST1</accession>
<dbReference type="PANTHER" id="PTHR23139">
    <property type="entry name" value="RNA-BINDING PROTEIN"/>
    <property type="match status" value="1"/>
</dbReference>
<dbReference type="AlphaFoldDB" id="A0AAV5QST1"/>
<dbReference type="GO" id="GO:0006397">
    <property type="term" value="P:mRNA processing"/>
    <property type="evidence" value="ECO:0007669"/>
    <property type="project" value="UniProtKB-KW"/>
</dbReference>
<dbReference type="PROSITE" id="PS50102">
    <property type="entry name" value="RRM"/>
    <property type="match status" value="1"/>
</dbReference>
<organism evidence="7 8">
    <name type="scientific">Saccharomycopsis crataegensis</name>
    <dbReference type="NCBI Taxonomy" id="43959"/>
    <lineage>
        <taxon>Eukaryota</taxon>
        <taxon>Fungi</taxon>
        <taxon>Dikarya</taxon>
        <taxon>Ascomycota</taxon>
        <taxon>Saccharomycotina</taxon>
        <taxon>Saccharomycetes</taxon>
        <taxon>Saccharomycopsidaceae</taxon>
        <taxon>Saccharomycopsis</taxon>
    </lineage>
</organism>
<dbReference type="GO" id="GO:0003723">
    <property type="term" value="F:RNA binding"/>
    <property type="evidence" value="ECO:0007669"/>
    <property type="project" value="UniProtKB-UniRule"/>
</dbReference>
<gene>
    <name evidence="7" type="ORF">DASC09_049460</name>
</gene>
<dbReference type="RefSeq" id="XP_064854617.1">
    <property type="nucleotide sequence ID" value="XM_064998545.1"/>
</dbReference>
<dbReference type="GeneID" id="90075596"/>
<comment type="caution">
    <text evidence="7">The sequence shown here is derived from an EMBL/GenBank/DDBJ whole genome shotgun (WGS) entry which is preliminary data.</text>
</comment>
<evidence type="ECO:0000256" key="3">
    <source>
        <dbReference type="ARBA" id="ARBA00023187"/>
    </source>
</evidence>
<name>A0AAV5QST1_9ASCO</name>
<keyword evidence="2 4" id="KW-0694">RNA-binding</keyword>
<dbReference type="Pfam" id="PF00076">
    <property type="entry name" value="RRM_1"/>
    <property type="match status" value="1"/>
</dbReference>
<evidence type="ECO:0000313" key="7">
    <source>
        <dbReference type="EMBL" id="GMM37621.1"/>
    </source>
</evidence>
<keyword evidence="1" id="KW-0507">mRNA processing</keyword>